<protein>
    <submittedName>
        <fullName evidence="2">Uncharacterized protein</fullName>
    </submittedName>
</protein>
<keyword evidence="1" id="KW-0472">Membrane</keyword>
<keyword evidence="3" id="KW-1185">Reference proteome</keyword>
<feature type="transmembrane region" description="Helical" evidence="1">
    <location>
        <begin position="120"/>
        <end position="140"/>
    </location>
</feature>
<dbReference type="AlphaFoldDB" id="A0AAV5VCP3"/>
<accession>A0AAV5VCP3</accession>
<dbReference type="EMBL" id="BTSY01000002">
    <property type="protein sequence ID" value="GMT17043.1"/>
    <property type="molecule type" value="Genomic_DNA"/>
</dbReference>
<evidence type="ECO:0000313" key="3">
    <source>
        <dbReference type="Proteomes" id="UP001432322"/>
    </source>
</evidence>
<dbReference type="PANTHER" id="PTHR45757">
    <property type="entry name" value="PROTEIN CBG23364-RELATED"/>
    <property type="match status" value="1"/>
</dbReference>
<proteinExistence type="predicted"/>
<organism evidence="2 3">
    <name type="scientific">Pristionchus fissidentatus</name>
    <dbReference type="NCBI Taxonomy" id="1538716"/>
    <lineage>
        <taxon>Eukaryota</taxon>
        <taxon>Metazoa</taxon>
        <taxon>Ecdysozoa</taxon>
        <taxon>Nematoda</taxon>
        <taxon>Chromadorea</taxon>
        <taxon>Rhabditida</taxon>
        <taxon>Rhabditina</taxon>
        <taxon>Diplogasteromorpha</taxon>
        <taxon>Diplogasteroidea</taxon>
        <taxon>Neodiplogasteridae</taxon>
        <taxon>Pristionchus</taxon>
    </lineage>
</organism>
<dbReference type="GO" id="GO:0016020">
    <property type="term" value="C:membrane"/>
    <property type="evidence" value="ECO:0007669"/>
    <property type="project" value="TreeGrafter"/>
</dbReference>
<dbReference type="Gene3D" id="1.20.1250.20">
    <property type="entry name" value="MFS general substrate transporter like domains"/>
    <property type="match status" value="1"/>
</dbReference>
<dbReference type="PANTHER" id="PTHR45757:SF23">
    <property type="entry name" value="MAJOR FACILITATOR SUPERFAMILY (MFS) PROFILE DOMAIN-CONTAINING PROTEIN"/>
    <property type="match status" value="1"/>
</dbReference>
<evidence type="ECO:0000256" key="1">
    <source>
        <dbReference type="SAM" id="Phobius"/>
    </source>
</evidence>
<keyword evidence="1" id="KW-0812">Transmembrane</keyword>
<name>A0AAV5VCP3_9BILA</name>
<dbReference type="InterPro" id="IPR036259">
    <property type="entry name" value="MFS_trans_sf"/>
</dbReference>
<reference evidence="2" key="1">
    <citation type="submission" date="2023-10" db="EMBL/GenBank/DDBJ databases">
        <title>Genome assembly of Pristionchus species.</title>
        <authorList>
            <person name="Yoshida K."/>
            <person name="Sommer R.J."/>
        </authorList>
    </citation>
    <scope>NUCLEOTIDE SEQUENCE</scope>
    <source>
        <strain evidence="2">RS5133</strain>
    </source>
</reference>
<feature type="non-terminal residue" evidence="2">
    <location>
        <position position="1"/>
    </location>
</feature>
<dbReference type="SUPFAM" id="SSF103473">
    <property type="entry name" value="MFS general substrate transporter"/>
    <property type="match status" value="1"/>
</dbReference>
<evidence type="ECO:0000313" key="2">
    <source>
        <dbReference type="EMBL" id="GMT17043.1"/>
    </source>
</evidence>
<feature type="transmembrane region" description="Helical" evidence="1">
    <location>
        <begin position="26"/>
        <end position="45"/>
    </location>
</feature>
<dbReference type="Proteomes" id="UP001432322">
    <property type="component" value="Unassembled WGS sequence"/>
</dbReference>
<sequence length="167" mass="18008">SSNLRILSGMASDRIKCVSEQTKFRLFNSIAFLGCAGCFAALTCIDAQTPYLNLLLLLGAAGILGAVTGGFYKAAPALSKQYSHFVTGNISVVLTATMVGVPLLVNGLTSTESTHEEWRPVFGVIAALLVISNIIFCLFVEGTPCEWTKDQWIQRNSIKDIGKADRF</sequence>
<keyword evidence="1" id="KW-1133">Transmembrane helix</keyword>
<gene>
    <name evidence="2" type="ORF">PFISCL1PPCAC_8340</name>
</gene>
<feature type="transmembrane region" description="Helical" evidence="1">
    <location>
        <begin position="84"/>
        <end position="105"/>
    </location>
</feature>
<feature type="transmembrane region" description="Helical" evidence="1">
    <location>
        <begin position="51"/>
        <end position="72"/>
    </location>
</feature>
<comment type="caution">
    <text evidence="2">The sequence shown here is derived from an EMBL/GenBank/DDBJ whole genome shotgun (WGS) entry which is preliminary data.</text>
</comment>